<dbReference type="GO" id="GO:0004659">
    <property type="term" value="F:prenyltransferase activity"/>
    <property type="evidence" value="ECO:0007669"/>
    <property type="project" value="InterPro"/>
</dbReference>
<dbReference type="PANTHER" id="PTHR12001:SF72">
    <property type="entry name" value="THIJ_PFPI FAMILY PROTEIN (AFU_ORTHOLOGUE AFUA_3G01210)-RELATED"/>
    <property type="match status" value="1"/>
</dbReference>
<dbReference type="GO" id="GO:0043386">
    <property type="term" value="P:mycotoxin biosynthetic process"/>
    <property type="evidence" value="ECO:0007669"/>
    <property type="project" value="UniProtKB-ARBA"/>
</dbReference>
<comment type="similarity">
    <text evidence="8">In the N-terminal section; belongs to the terpene synthase family.</text>
</comment>
<keyword evidence="4" id="KW-0460">Magnesium</keyword>
<evidence type="ECO:0000256" key="10">
    <source>
        <dbReference type="SAM" id="MobiDB-lite"/>
    </source>
</evidence>
<dbReference type="GO" id="GO:0008299">
    <property type="term" value="P:isoprenoid biosynthetic process"/>
    <property type="evidence" value="ECO:0007669"/>
    <property type="project" value="InterPro"/>
</dbReference>
<comment type="similarity">
    <text evidence="9">Belongs to the FPP/GGPP synthase family.</text>
</comment>
<feature type="region of interest" description="Disordered" evidence="10">
    <location>
        <begin position="1"/>
        <end position="64"/>
    </location>
</feature>
<dbReference type="PROSITE" id="PS00444">
    <property type="entry name" value="POLYPRENYL_SYNTHASE_2"/>
    <property type="match status" value="1"/>
</dbReference>
<protein>
    <submittedName>
        <fullName evidence="11">Geranylgeranyl pyrophosphate synthase</fullName>
    </submittedName>
</protein>
<name>A0AAD6CWH6_9EURO</name>
<feature type="compositionally biased region" description="Polar residues" evidence="10">
    <location>
        <begin position="33"/>
        <end position="43"/>
    </location>
</feature>
<dbReference type="PANTHER" id="PTHR12001">
    <property type="entry name" value="GERANYLGERANYL PYROPHOSPHATE SYNTHASE"/>
    <property type="match status" value="1"/>
</dbReference>
<evidence type="ECO:0000313" key="11">
    <source>
        <dbReference type="EMBL" id="KAJ5541422.1"/>
    </source>
</evidence>
<evidence type="ECO:0000256" key="2">
    <source>
        <dbReference type="ARBA" id="ARBA00022679"/>
    </source>
</evidence>
<reference evidence="11 12" key="1">
    <citation type="journal article" date="2023" name="IMA Fungus">
        <title>Comparative genomic study of the Penicillium genus elucidates a diverse pangenome and 15 lateral gene transfer events.</title>
        <authorList>
            <person name="Petersen C."/>
            <person name="Sorensen T."/>
            <person name="Nielsen M.R."/>
            <person name="Sondergaard T.E."/>
            <person name="Sorensen J.L."/>
            <person name="Fitzpatrick D.A."/>
            <person name="Frisvad J.C."/>
            <person name="Nielsen K.L."/>
        </authorList>
    </citation>
    <scope>NUCLEOTIDE SEQUENCE [LARGE SCALE GENOMIC DNA]</scope>
    <source>
        <strain evidence="11 12">IBT 35679</strain>
    </source>
</reference>
<evidence type="ECO:0000256" key="6">
    <source>
        <dbReference type="ARBA" id="ARBA00023268"/>
    </source>
</evidence>
<dbReference type="Gene3D" id="1.10.600.10">
    <property type="entry name" value="Farnesyl Diphosphate Synthase"/>
    <property type="match status" value="1"/>
</dbReference>
<sequence length="389" mass="43180">MPSALSETRLFRKRSSQTKSQITTISKPVPRSGASSPIDSTQRPSEEKTAVGDSSSSDILRNNHSPSPKYDEILLDDSAILAPCEYIRSLPSKNVRATVVQACNLWFKLSEIHTVAIIDIISDLHNASLILDDIQDDTVLRRGSPATHCVYGNAQAINSAIYMIVNNCAKLGQLQLVGPAAMNALVNGTIELSVGQSWDLKWKAHLHCPSVGEYMAMVDGKTGAMLKLIIHLMHSMSDQRQMDSAMHLFDRLVLLLGRFYQVRDDYQNLQDDTYSEQKGFCEDLDEGKISYPVIACCNADPTAKDIILGIFREKRDPSVNPLPKSTKIFMLQVIDRSGAFESTWNMLQTLGKDTWDALLALEEATGKASPGLQQMIKMLINTVQPPKRW</sequence>
<evidence type="ECO:0000256" key="3">
    <source>
        <dbReference type="ARBA" id="ARBA00022723"/>
    </source>
</evidence>
<evidence type="ECO:0000256" key="4">
    <source>
        <dbReference type="ARBA" id="ARBA00022842"/>
    </source>
</evidence>
<dbReference type="SUPFAM" id="SSF48576">
    <property type="entry name" value="Terpenoid synthases"/>
    <property type="match status" value="1"/>
</dbReference>
<dbReference type="Pfam" id="PF00348">
    <property type="entry name" value="polyprenyl_synt"/>
    <property type="match status" value="1"/>
</dbReference>
<gene>
    <name evidence="11" type="ORF">N7494_006498</name>
</gene>
<dbReference type="SFLD" id="SFLDS00005">
    <property type="entry name" value="Isoprenoid_Synthase_Type_I"/>
    <property type="match status" value="1"/>
</dbReference>
<evidence type="ECO:0000256" key="7">
    <source>
        <dbReference type="ARBA" id="ARBA00038363"/>
    </source>
</evidence>
<dbReference type="InterPro" id="IPR000092">
    <property type="entry name" value="Polyprenyl_synt"/>
</dbReference>
<proteinExistence type="inferred from homology"/>
<keyword evidence="6" id="KW-0511">Multifunctional enzyme</keyword>
<dbReference type="EMBL" id="JAQIZZ010000005">
    <property type="protein sequence ID" value="KAJ5541422.1"/>
    <property type="molecule type" value="Genomic_DNA"/>
</dbReference>
<feature type="compositionally biased region" description="Polar residues" evidence="10">
    <location>
        <begin position="52"/>
        <end position="64"/>
    </location>
</feature>
<organism evidence="11 12">
    <name type="scientific">Penicillium frequentans</name>
    <dbReference type="NCBI Taxonomy" id="3151616"/>
    <lineage>
        <taxon>Eukaryota</taxon>
        <taxon>Fungi</taxon>
        <taxon>Dikarya</taxon>
        <taxon>Ascomycota</taxon>
        <taxon>Pezizomycotina</taxon>
        <taxon>Eurotiomycetes</taxon>
        <taxon>Eurotiomycetidae</taxon>
        <taxon>Eurotiales</taxon>
        <taxon>Aspergillaceae</taxon>
        <taxon>Penicillium</taxon>
    </lineage>
</organism>
<dbReference type="AlphaFoldDB" id="A0AAD6CWH6"/>
<dbReference type="GO" id="GO:0046872">
    <property type="term" value="F:metal ion binding"/>
    <property type="evidence" value="ECO:0007669"/>
    <property type="project" value="UniProtKB-KW"/>
</dbReference>
<keyword evidence="12" id="KW-1185">Reference proteome</keyword>
<dbReference type="GO" id="GO:0016829">
    <property type="term" value="F:lyase activity"/>
    <property type="evidence" value="ECO:0007669"/>
    <property type="project" value="UniProtKB-KW"/>
</dbReference>
<keyword evidence="3" id="KW-0479">Metal-binding</keyword>
<dbReference type="GO" id="GO:0046165">
    <property type="term" value="P:alcohol biosynthetic process"/>
    <property type="evidence" value="ECO:0007669"/>
    <property type="project" value="UniProtKB-ARBA"/>
</dbReference>
<comment type="caution">
    <text evidence="11">The sequence shown here is derived from an EMBL/GenBank/DDBJ whole genome shotgun (WGS) entry which is preliminary data.</text>
</comment>
<keyword evidence="2 9" id="KW-0808">Transferase</keyword>
<evidence type="ECO:0000256" key="8">
    <source>
        <dbReference type="ARBA" id="ARBA00038372"/>
    </source>
</evidence>
<evidence type="ECO:0000256" key="9">
    <source>
        <dbReference type="RuleBase" id="RU004466"/>
    </source>
</evidence>
<comment type="pathway">
    <text evidence="1">Secondary metabolite biosynthesis; terpenoid biosynthesis.</text>
</comment>
<evidence type="ECO:0000313" key="12">
    <source>
        <dbReference type="Proteomes" id="UP001220324"/>
    </source>
</evidence>
<dbReference type="PROSITE" id="PS00723">
    <property type="entry name" value="POLYPRENYL_SYNTHASE_1"/>
    <property type="match status" value="1"/>
</dbReference>
<keyword evidence="5" id="KW-0456">Lyase</keyword>
<evidence type="ECO:0000256" key="1">
    <source>
        <dbReference type="ARBA" id="ARBA00004721"/>
    </source>
</evidence>
<accession>A0AAD6CWH6</accession>
<comment type="similarity">
    <text evidence="7">In the C-terminal section; belongs to the FPP/GGPP synthase family.</text>
</comment>
<feature type="compositionally biased region" description="Low complexity" evidence="10">
    <location>
        <begin position="17"/>
        <end position="27"/>
    </location>
</feature>
<dbReference type="InterPro" id="IPR008949">
    <property type="entry name" value="Isoprenoid_synthase_dom_sf"/>
</dbReference>
<evidence type="ECO:0000256" key="5">
    <source>
        <dbReference type="ARBA" id="ARBA00023239"/>
    </source>
</evidence>
<dbReference type="InterPro" id="IPR033749">
    <property type="entry name" value="Polyprenyl_synt_CS"/>
</dbReference>
<dbReference type="Proteomes" id="UP001220324">
    <property type="component" value="Unassembled WGS sequence"/>
</dbReference>